<dbReference type="EMBL" id="JAQOMS010000002">
    <property type="protein sequence ID" value="MDC2890168.1"/>
    <property type="molecule type" value="Genomic_DNA"/>
</dbReference>
<dbReference type="Proteomes" id="UP001528411">
    <property type="component" value="Unassembled WGS sequence"/>
</dbReference>
<dbReference type="InterPro" id="IPR010263">
    <property type="entry name" value="T6SS_TssK"/>
</dbReference>
<evidence type="ECO:0000313" key="2">
    <source>
        <dbReference type="Proteomes" id="UP001528411"/>
    </source>
</evidence>
<name>A0ABT5FF72_9GAMM</name>
<dbReference type="Pfam" id="PF05936">
    <property type="entry name" value="T6SS_VasE"/>
    <property type="match status" value="1"/>
</dbReference>
<organism evidence="1 2">
    <name type="scientific">Psychrosphaera algicola</name>
    <dbReference type="NCBI Taxonomy" id="3023714"/>
    <lineage>
        <taxon>Bacteria</taxon>
        <taxon>Pseudomonadati</taxon>
        <taxon>Pseudomonadota</taxon>
        <taxon>Gammaproteobacteria</taxon>
        <taxon>Alteromonadales</taxon>
        <taxon>Pseudoalteromonadaceae</taxon>
        <taxon>Psychrosphaera</taxon>
    </lineage>
</organism>
<reference evidence="1 2" key="1">
    <citation type="submission" date="2023-01" db="EMBL/GenBank/DDBJ databases">
        <title>Psychrosphaera sp. nov., isolated from marine algae.</title>
        <authorList>
            <person name="Bayburt H."/>
            <person name="Choi B.J."/>
            <person name="Kim J.M."/>
            <person name="Choi D.G."/>
            <person name="Jeon C.O."/>
        </authorList>
    </citation>
    <scope>NUCLEOTIDE SEQUENCE [LARGE SCALE GENOMIC DNA]</scope>
    <source>
        <strain evidence="1 2">G1-22</strain>
    </source>
</reference>
<keyword evidence="2" id="KW-1185">Reference proteome</keyword>
<proteinExistence type="predicted"/>
<dbReference type="PANTHER" id="PTHR35566:SF1">
    <property type="entry name" value="TYPE VI SECRETION SYSTEM BASEPLATE COMPONENT TSSK1"/>
    <property type="match status" value="1"/>
</dbReference>
<gene>
    <name evidence="1" type="primary">tssK</name>
    <name evidence="1" type="ORF">PN838_17155</name>
</gene>
<accession>A0ABT5FF72</accession>
<dbReference type="PANTHER" id="PTHR35566">
    <property type="entry name" value="BLR3599 PROTEIN"/>
    <property type="match status" value="1"/>
</dbReference>
<protein>
    <submittedName>
        <fullName evidence="1">Type VI secretion system baseplate subunit TssK</fullName>
    </submittedName>
</protein>
<sequence length="463" mass="53093">MNFNKPLFWHQGLFLQPQHFQYQSLHSQQAVYQLYGINNPFPWGVSNMHLDSQALNRGFVELNTLDVLYEDGSLVSFPENALIAPRSFESHWQDRTKGIIVLAVISKLSDSRSNVTQVPSYDNSQIISTRYVSSIEGESIKDVHQGDQSVTVKTMKYVVRLIFEDEIEQFSDCLIMPITKLEEIEDVVMFSKEFIPASVCINASSIMMDQLKEIRDELLGRSKQLENYKNTSTSRSAEFNPVSERYRSALRVIARYAPMLNHYLEHPSITPFEMFGHIRALIGELSTFSARYSILGESLDGTVSTIKYNHRELFQSFEKTKALLVSLLDELTVSPELLVRLEKQDDGSYNCKLPSEFFVRQHSMYLLLESNLAANDYISSFKNYAKLGAKSHVERYVQSAILGVEFTHLDEQPTGLEQRPKVTYFTIDRTSSKWKAIEEEGMFAVHWDDAPDDLIIEMVLVRG</sequence>
<evidence type="ECO:0000313" key="1">
    <source>
        <dbReference type="EMBL" id="MDC2890168.1"/>
    </source>
</evidence>
<comment type="caution">
    <text evidence="1">The sequence shown here is derived from an EMBL/GenBank/DDBJ whole genome shotgun (WGS) entry which is preliminary data.</text>
</comment>
<dbReference type="RefSeq" id="WP_272181428.1">
    <property type="nucleotide sequence ID" value="NZ_JAQOMS010000002.1"/>
</dbReference>
<dbReference type="NCBIfam" id="TIGR03353">
    <property type="entry name" value="VI_chp_4"/>
    <property type="match status" value="1"/>
</dbReference>